<dbReference type="InterPro" id="IPR001757">
    <property type="entry name" value="P_typ_ATPase"/>
</dbReference>
<proteinExistence type="predicted"/>
<feature type="transmembrane region" description="Helical" evidence="8">
    <location>
        <begin position="198"/>
        <end position="215"/>
    </location>
</feature>
<protein>
    <submittedName>
        <fullName evidence="11">Probable phospholipid-transporting ATPase VA</fullName>
    </submittedName>
</protein>
<accession>A0A2R2MNM9</accession>
<dbReference type="SUPFAM" id="SSF56784">
    <property type="entry name" value="HAD-like"/>
    <property type="match status" value="1"/>
</dbReference>
<keyword evidence="6 8" id="KW-0472">Membrane</keyword>
<dbReference type="GeneID" id="112042108"/>
<dbReference type="InParanoid" id="A0A2R2MNM9"/>
<evidence type="ECO:0000256" key="7">
    <source>
        <dbReference type="SAM" id="MobiDB-lite"/>
    </source>
</evidence>
<evidence type="ECO:0000259" key="9">
    <source>
        <dbReference type="Pfam" id="PF16212"/>
    </source>
</evidence>
<dbReference type="KEGG" id="lak:112042108"/>
<dbReference type="Proteomes" id="UP000085678">
    <property type="component" value="Unplaced"/>
</dbReference>
<name>A0A2R2MNM9_LINAN</name>
<evidence type="ECO:0000256" key="2">
    <source>
        <dbReference type="ARBA" id="ARBA00022692"/>
    </source>
</evidence>
<dbReference type="GO" id="GO:0005886">
    <property type="term" value="C:plasma membrane"/>
    <property type="evidence" value="ECO:0007669"/>
    <property type="project" value="TreeGrafter"/>
</dbReference>
<keyword evidence="4" id="KW-0460">Magnesium</keyword>
<evidence type="ECO:0000256" key="1">
    <source>
        <dbReference type="ARBA" id="ARBA00004141"/>
    </source>
</evidence>
<feature type="compositionally biased region" description="Polar residues" evidence="7">
    <location>
        <begin position="50"/>
        <end position="59"/>
    </location>
</feature>
<gene>
    <name evidence="11" type="primary">LOC112042108</name>
</gene>
<dbReference type="SUPFAM" id="SSF81665">
    <property type="entry name" value="Calcium ATPase, transmembrane domain M"/>
    <property type="match status" value="1"/>
</dbReference>
<evidence type="ECO:0000313" key="10">
    <source>
        <dbReference type="Proteomes" id="UP000085678"/>
    </source>
</evidence>
<dbReference type="GO" id="GO:0140326">
    <property type="term" value="F:ATPase-coupled intramembrane lipid transporter activity"/>
    <property type="evidence" value="ECO:0007669"/>
    <property type="project" value="TreeGrafter"/>
</dbReference>
<evidence type="ECO:0000256" key="3">
    <source>
        <dbReference type="ARBA" id="ARBA00022723"/>
    </source>
</evidence>
<dbReference type="STRING" id="7574.A0A2R2MNM9"/>
<keyword evidence="5 8" id="KW-1133">Transmembrane helix</keyword>
<dbReference type="GO" id="GO:0005524">
    <property type="term" value="F:ATP binding"/>
    <property type="evidence" value="ECO:0007669"/>
    <property type="project" value="InterPro"/>
</dbReference>
<dbReference type="Pfam" id="PF16212">
    <property type="entry name" value="PhoLip_ATPase_C"/>
    <property type="match status" value="1"/>
</dbReference>
<dbReference type="InterPro" id="IPR023214">
    <property type="entry name" value="HAD_sf"/>
</dbReference>
<dbReference type="GO" id="GO:0045332">
    <property type="term" value="P:phospholipid translocation"/>
    <property type="evidence" value="ECO:0007669"/>
    <property type="project" value="TreeGrafter"/>
</dbReference>
<feature type="non-terminal residue" evidence="11">
    <location>
        <position position="1"/>
    </location>
</feature>
<feature type="region of interest" description="Disordered" evidence="7">
    <location>
        <begin position="49"/>
        <end position="69"/>
    </location>
</feature>
<evidence type="ECO:0000313" key="11">
    <source>
        <dbReference type="RefSeq" id="XP_023931825.1"/>
    </source>
</evidence>
<dbReference type="GO" id="GO:0016887">
    <property type="term" value="F:ATP hydrolysis activity"/>
    <property type="evidence" value="ECO:0007669"/>
    <property type="project" value="InterPro"/>
</dbReference>
<evidence type="ECO:0000256" key="4">
    <source>
        <dbReference type="ARBA" id="ARBA00022842"/>
    </source>
</evidence>
<evidence type="ECO:0000256" key="5">
    <source>
        <dbReference type="ARBA" id="ARBA00022989"/>
    </source>
</evidence>
<dbReference type="RefSeq" id="XP_023931825.1">
    <property type="nucleotide sequence ID" value="XM_024076057.1"/>
</dbReference>
<sequence>ETALNIAFSCKLISFDQQLITINAKSQDVVESLIKTLLKDLTSHGPFQDGCSSTHGATSETHKTKAKSKHKPSADVALVIDGKSLSYAMHKSIVKEFLKLSSLCSSVLICRATPGQKAQVVRVVRDQLNMLTLAIGDGANDVSMIQTANIGIGISGQEGKQAVMASDFAMAKFRFLERLLLVHGHWCYDRLARITLHMFYKSTVLIFLLFWYQMFNGFSGSVLIDQYVLMLFNVAFTAPPPFVIGIFDRDLPAATLLAKPRLYKQGPRGQMYKPYSFFIQISDAVYQSLAMFFVPYMAYHGSSVGIWEFGSTVATAS</sequence>
<keyword evidence="10" id="KW-1185">Reference proteome</keyword>
<dbReference type="OrthoDB" id="377733at2759"/>
<evidence type="ECO:0000256" key="8">
    <source>
        <dbReference type="SAM" id="Phobius"/>
    </source>
</evidence>
<dbReference type="PANTHER" id="PTHR24092">
    <property type="entry name" value="PROBABLE PHOSPHOLIPID-TRANSPORTING ATPASE"/>
    <property type="match status" value="1"/>
</dbReference>
<dbReference type="InterPro" id="IPR032630">
    <property type="entry name" value="P_typ_ATPase_c"/>
</dbReference>
<dbReference type="PANTHER" id="PTHR24092:SF218">
    <property type="entry name" value="PHOSPHOLIPID-TRANSPORTING ATPASE"/>
    <property type="match status" value="1"/>
</dbReference>
<evidence type="ECO:0000256" key="6">
    <source>
        <dbReference type="ARBA" id="ARBA00023136"/>
    </source>
</evidence>
<organism evidence="10 11">
    <name type="scientific">Lingula anatina</name>
    <name type="common">Brachiopod</name>
    <name type="synonym">Lingula unguis</name>
    <dbReference type="NCBI Taxonomy" id="7574"/>
    <lineage>
        <taxon>Eukaryota</taxon>
        <taxon>Metazoa</taxon>
        <taxon>Spiralia</taxon>
        <taxon>Lophotrochozoa</taxon>
        <taxon>Brachiopoda</taxon>
        <taxon>Linguliformea</taxon>
        <taxon>Lingulata</taxon>
        <taxon>Lingulida</taxon>
        <taxon>Linguloidea</taxon>
        <taxon>Lingulidae</taxon>
        <taxon>Lingula</taxon>
    </lineage>
</organism>
<dbReference type="GO" id="GO:0046872">
    <property type="term" value="F:metal ion binding"/>
    <property type="evidence" value="ECO:0007669"/>
    <property type="project" value="UniProtKB-KW"/>
</dbReference>
<feature type="non-terminal residue" evidence="11">
    <location>
        <position position="317"/>
    </location>
</feature>
<dbReference type="Gene3D" id="3.40.50.1000">
    <property type="entry name" value="HAD superfamily/HAD-like"/>
    <property type="match status" value="1"/>
</dbReference>
<dbReference type="AlphaFoldDB" id="A0A2R2MNM9"/>
<comment type="subcellular location">
    <subcellularLocation>
        <location evidence="1">Membrane</location>
        <topology evidence="1">Multi-pass membrane protein</topology>
    </subcellularLocation>
</comment>
<dbReference type="InterPro" id="IPR023298">
    <property type="entry name" value="ATPase_P-typ_TM_dom_sf"/>
</dbReference>
<dbReference type="NCBIfam" id="TIGR01494">
    <property type="entry name" value="ATPase_P-type"/>
    <property type="match status" value="1"/>
</dbReference>
<feature type="transmembrane region" description="Helical" evidence="8">
    <location>
        <begin position="227"/>
        <end position="247"/>
    </location>
</feature>
<keyword evidence="2 8" id="KW-0812">Transmembrane</keyword>
<dbReference type="InterPro" id="IPR036412">
    <property type="entry name" value="HAD-like_sf"/>
</dbReference>
<feature type="domain" description="P-type ATPase C-terminal" evidence="9">
    <location>
        <begin position="163"/>
        <end position="316"/>
    </location>
</feature>
<reference evidence="11" key="1">
    <citation type="submission" date="2025-08" db="UniProtKB">
        <authorList>
            <consortium name="RefSeq"/>
        </authorList>
    </citation>
    <scope>IDENTIFICATION</scope>
    <source>
        <tissue evidence="11">Gonads</tissue>
    </source>
</reference>
<keyword evidence="3" id="KW-0479">Metal-binding</keyword>